<dbReference type="OrthoDB" id="64172at2157"/>
<protein>
    <recommendedName>
        <fullName evidence="4">Transmembrane protein</fullName>
    </recommendedName>
</protein>
<dbReference type="Pfam" id="PF19094">
    <property type="entry name" value="EMC6_arch"/>
    <property type="match status" value="1"/>
</dbReference>
<dbReference type="STRING" id="573063.Metin_0786"/>
<dbReference type="eggNOG" id="arCOG05042">
    <property type="taxonomic scope" value="Archaea"/>
</dbReference>
<gene>
    <name evidence="2" type="ordered locus">Metin_0786</name>
</gene>
<keyword evidence="1" id="KW-0812">Transmembrane</keyword>
<reference evidence="2" key="1">
    <citation type="submission" date="2010-04" db="EMBL/GenBank/DDBJ databases">
        <title>Complete sequence of Methanocaldococcus infernus ME.</title>
        <authorList>
            <consortium name="US DOE Joint Genome Institute"/>
            <person name="Lucas S."/>
            <person name="Copeland A."/>
            <person name="Lapidus A."/>
            <person name="Cheng J.-F."/>
            <person name="Bruce D."/>
            <person name="Goodwin L."/>
            <person name="Pitluck S."/>
            <person name="Munk A.C."/>
            <person name="Detter J.C."/>
            <person name="Han C."/>
            <person name="Tapia R."/>
            <person name="Land M."/>
            <person name="Hauser L."/>
            <person name="Kyrpides N."/>
            <person name="Mikhailova N."/>
            <person name="Sieprawska-Lupa M."/>
            <person name="Whitman W.B."/>
            <person name="Woyke T."/>
        </authorList>
    </citation>
    <scope>NUCLEOTIDE SEQUENCE [LARGE SCALE GENOMIC DNA]</scope>
    <source>
        <strain evidence="2">ME</strain>
    </source>
</reference>
<dbReference type="EMBL" id="CP002009">
    <property type="protein sequence ID" value="ADG13452.1"/>
    <property type="molecule type" value="Genomic_DNA"/>
</dbReference>
<dbReference type="Proteomes" id="UP000002061">
    <property type="component" value="Chromosome"/>
</dbReference>
<evidence type="ECO:0000313" key="3">
    <source>
        <dbReference type="Proteomes" id="UP000002061"/>
    </source>
</evidence>
<feature type="transmembrane region" description="Helical" evidence="1">
    <location>
        <begin position="66"/>
        <end position="85"/>
    </location>
</feature>
<keyword evidence="3" id="KW-1185">Reference proteome</keyword>
<accession>D5VS99</accession>
<dbReference type="InterPro" id="IPR043941">
    <property type="entry name" value="EMC6-arch"/>
</dbReference>
<dbReference type="GeneID" id="9131800"/>
<evidence type="ECO:0008006" key="4">
    <source>
        <dbReference type="Google" id="ProtNLM"/>
    </source>
</evidence>
<proteinExistence type="predicted"/>
<dbReference type="RefSeq" id="WP_013100198.1">
    <property type="nucleotide sequence ID" value="NC_014122.1"/>
</dbReference>
<feature type="transmembrane region" description="Helical" evidence="1">
    <location>
        <begin position="7"/>
        <end position="26"/>
    </location>
</feature>
<evidence type="ECO:0000256" key="1">
    <source>
        <dbReference type="SAM" id="Phobius"/>
    </source>
</evidence>
<dbReference type="HOGENOM" id="CLU_183480_0_0_2"/>
<name>D5VS99_METIM</name>
<keyword evidence="1" id="KW-0472">Membrane</keyword>
<sequence>MDVEGKCCLIHTIGGLIFGYFANYVYTLGLGFFSGLATLIFIFIGSVIFGHISARILGENSIDQKQWFGCGVLPFFLVAILVWILKYNGVI</sequence>
<keyword evidence="1" id="KW-1133">Transmembrane helix</keyword>
<evidence type="ECO:0000313" key="2">
    <source>
        <dbReference type="EMBL" id="ADG13452.1"/>
    </source>
</evidence>
<organism evidence="2 3">
    <name type="scientific">Methanocaldococcus infernus (strain DSM 11812 / JCM 15783 / ME)</name>
    <dbReference type="NCBI Taxonomy" id="573063"/>
    <lineage>
        <taxon>Archaea</taxon>
        <taxon>Methanobacteriati</taxon>
        <taxon>Methanobacteriota</taxon>
        <taxon>Methanomada group</taxon>
        <taxon>Methanococci</taxon>
        <taxon>Methanococcales</taxon>
        <taxon>Methanocaldococcaceae</taxon>
        <taxon>Methanocaldococcus</taxon>
    </lineage>
</organism>
<dbReference type="KEGG" id="mif:Metin_0786"/>
<dbReference type="AlphaFoldDB" id="D5VS99"/>
<feature type="transmembrane region" description="Helical" evidence="1">
    <location>
        <begin position="32"/>
        <end position="54"/>
    </location>
</feature>